<evidence type="ECO:0000313" key="1">
    <source>
        <dbReference type="EMBL" id="SCU75961.1"/>
    </source>
</evidence>
<organism evidence="1">
    <name type="scientific">Cupriavidus necator</name>
    <name type="common">Alcaligenes eutrophus</name>
    <name type="synonym">Ralstonia eutropha</name>
    <dbReference type="NCBI Taxonomy" id="106590"/>
    <lineage>
        <taxon>Bacteria</taxon>
        <taxon>Pseudomonadati</taxon>
        <taxon>Pseudomonadota</taxon>
        <taxon>Betaproteobacteria</taxon>
        <taxon>Burkholderiales</taxon>
        <taxon>Burkholderiaceae</taxon>
        <taxon>Cupriavidus</taxon>
    </lineage>
</organism>
<dbReference type="RefSeq" id="WP_340524980.1">
    <property type="nucleotide sequence ID" value="NZ_FMSH01000181.1"/>
</dbReference>
<name>A0A1K0IFI6_CUPNE</name>
<protein>
    <recommendedName>
        <fullName evidence="2">Phasin domain-containing protein</fullName>
    </recommendedName>
</protein>
<gene>
    <name evidence="1" type="ORF">CNECB9_2610036</name>
</gene>
<sequence>MYVSGSDHLDAALKAQGAAMVALTSVAFGCVGAAQLELQQVINADYEQNRRRAQDYVAHVVKHLPACADATVALWQSALVAANGTYEAAIQASEVATANMAAANKSRVPA</sequence>
<dbReference type="AlphaFoldDB" id="A0A1K0IFI6"/>
<proteinExistence type="predicted"/>
<evidence type="ECO:0008006" key="2">
    <source>
        <dbReference type="Google" id="ProtNLM"/>
    </source>
</evidence>
<accession>A0A1K0IFI6</accession>
<dbReference type="EMBL" id="FMSH01000181">
    <property type="protein sequence ID" value="SCU75961.1"/>
    <property type="molecule type" value="Genomic_DNA"/>
</dbReference>
<reference evidence="1" key="1">
    <citation type="submission" date="2016-09" db="EMBL/GenBank/DDBJ databases">
        <authorList>
            <person name="Capua I."/>
            <person name="De Benedictis P."/>
            <person name="Joannis T."/>
            <person name="Lombin L.H."/>
            <person name="Cattoli G."/>
        </authorList>
    </citation>
    <scope>NUCLEOTIDE SEQUENCE</scope>
    <source>
        <strain evidence="1">B9</strain>
    </source>
</reference>